<feature type="compositionally biased region" description="Basic residues" evidence="1">
    <location>
        <begin position="329"/>
        <end position="352"/>
    </location>
</feature>
<dbReference type="RefSeq" id="WP_264224243.1">
    <property type="nucleotide sequence ID" value="NZ_CP107716.1"/>
</dbReference>
<feature type="transmembrane region" description="Helical" evidence="2">
    <location>
        <begin position="198"/>
        <end position="218"/>
    </location>
</feature>
<dbReference type="Pfam" id="PF03741">
    <property type="entry name" value="TerC"/>
    <property type="match status" value="1"/>
</dbReference>
<feature type="compositionally biased region" description="Low complexity" evidence="1">
    <location>
        <begin position="254"/>
        <end position="265"/>
    </location>
</feature>
<organism evidence="3 4">
    <name type="scientific">Pelagibacterium flavum</name>
    <dbReference type="NCBI Taxonomy" id="2984530"/>
    <lineage>
        <taxon>Bacteria</taxon>
        <taxon>Pseudomonadati</taxon>
        <taxon>Pseudomonadota</taxon>
        <taxon>Alphaproteobacteria</taxon>
        <taxon>Hyphomicrobiales</taxon>
        <taxon>Devosiaceae</taxon>
        <taxon>Pelagibacterium</taxon>
    </lineage>
</organism>
<protein>
    <recommendedName>
        <fullName evidence="5">Membrane protein TerC, possibly involved in tellurium resistance</fullName>
    </recommendedName>
</protein>
<proteinExistence type="predicted"/>
<name>A0ABY6IIZ0_9HYPH</name>
<evidence type="ECO:0000256" key="2">
    <source>
        <dbReference type="SAM" id="Phobius"/>
    </source>
</evidence>
<evidence type="ECO:0008006" key="5">
    <source>
        <dbReference type="Google" id="ProtNLM"/>
    </source>
</evidence>
<feature type="region of interest" description="Disordered" evidence="1">
    <location>
        <begin position="252"/>
        <end position="352"/>
    </location>
</feature>
<dbReference type="InterPro" id="IPR005496">
    <property type="entry name" value="Integral_membrane_TerC"/>
</dbReference>
<keyword evidence="2" id="KW-0812">Transmembrane</keyword>
<evidence type="ECO:0000313" key="4">
    <source>
        <dbReference type="Proteomes" id="UP001163882"/>
    </source>
</evidence>
<sequence length="352" mass="37962">MSQPLRAKMLDFVVEPAFWASLILLIGIEVVLGTENANLTANRIAMLPEEQRRRAALFGAAFATIVRLALLAIVLWLLGLDRAAFTLAGWSPTWGQVVLFGGGLFLVYKAVTELHLLVEPGLAPDEQPDAGLSERPSLAIGQLVALSVIFSVDSIILAVGMTAYVQAMVIAIIVASALLFLAAASIAGFITRHPAIRAVALGIVFVVGTVLIAEGLGMPVLREYLHIAVGIGVTVLVFSKFIHRPQAAQKLEPSAHAAPPAAATPFIDRTEPSLEPETLVPEVSIDEPEPAATEPISEEKPETPEETLEDESPDSDEPPLGEDDTAVQKSRRKKPVLLRRRPQRLRTARRRE</sequence>
<feature type="compositionally biased region" description="Acidic residues" evidence="1">
    <location>
        <begin position="304"/>
        <end position="325"/>
    </location>
</feature>
<feature type="transmembrane region" description="Helical" evidence="2">
    <location>
        <begin position="16"/>
        <end position="34"/>
    </location>
</feature>
<feature type="transmembrane region" description="Helical" evidence="2">
    <location>
        <begin position="224"/>
        <end position="242"/>
    </location>
</feature>
<keyword evidence="2" id="KW-0472">Membrane</keyword>
<evidence type="ECO:0000256" key="1">
    <source>
        <dbReference type="SAM" id="MobiDB-lite"/>
    </source>
</evidence>
<evidence type="ECO:0000313" key="3">
    <source>
        <dbReference type="EMBL" id="UYQ70551.1"/>
    </source>
</evidence>
<feature type="transmembrane region" description="Helical" evidence="2">
    <location>
        <begin position="55"/>
        <end position="78"/>
    </location>
</feature>
<keyword evidence="4" id="KW-1185">Reference proteome</keyword>
<dbReference type="Proteomes" id="UP001163882">
    <property type="component" value="Chromosome"/>
</dbReference>
<feature type="transmembrane region" description="Helical" evidence="2">
    <location>
        <begin position="167"/>
        <end position="191"/>
    </location>
</feature>
<gene>
    <name evidence="3" type="ORF">OF122_10705</name>
</gene>
<dbReference type="EMBL" id="CP107716">
    <property type="protein sequence ID" value="UYQ70551.1"/>
    <property type="molecule type" value="Genomic_DNA"/>
</dbReference>
<feature type="transmembrane region" description="Helical" evidence="2">
    <location>
        <begin position="138"/>
        <end position="161"/>
    </location>
</feature>
<accession>A0ABY6IIZ0</accession>
<keyword evidence="2" id="KW-1133">Transmembrane helix</keyword>
<reference evidence="3" key="1">
    <citation type="submission" date="2022-10" db="EMBL/GenBank/DDBJ databases">
        <title>YIM 151497 complete genome.</title>
        <authorList>
            <person name="Chen X."/>
        </authorList>
    </citation>
    <scope>NUCLEOTIDE SEQUENCE</scope>
    <source>
        <strain evidence="3">YIM 151497</strain>
    </source>
</reference>